<reference evidence="1 2" key="1">
    <citation type="submission" date="2021-05" db="EMBL/GenBank/DDBJ databases">
        <title>Novel Bacillus species.</title>
        <authorList>
            <person name="Liu G."/>
        </authorList>
    </citation>
    <scope>NUCLEOTIDE SEQUENCE [LARGE SCALE GENOMIC DNA]</scope>
    <source>
        <strain evidence="1 2">FJAT-49705</strain>
    </source>
</reference>
<sequence>MKNFAYLYIISSLLLIVSGCHRDKPKPETKIVSQHVQFIKLNNEIPVIGAVAPINTPFFVKHQVKGKDVLIECIVNGVTFRESSSTDKGKIILYIDGKKREEFSTAAFIVKDLSAGTHRLKLEVVKGENSSPFMNKEFFVTIP</sequence>
<protein>
    <recommendedName>
        <fullName evidence="3">Lipoprotein</fullName>
    </recommendedName>
</protein>
<gene>
    <name evidence="1" type="ORF">KHA94_02565</name>
</gene>
<dbReference type="PROSITE" id="PS51257">
    <property type="entry name" value="PROKAR_LIPOPROTEIN"/>
    <property type="match status" value="1"/>
</dbReference>
<evidence type="ECO:0000313" key="1">
    <source>
        <dbReference type="EMBL" id="MBS4189099.1"/>
    </source>
</evidence>
<dbReference type="RefSeq" id="WP_213100576.1">
    <property type="nucleotide sequence ID" value="NZ_JAGYPM010000001.1"/>
</dbReference>
<name>A0ABS5NMM5_9BACI</name>
<proteinExistence type="predicted"/>
<dbReference type="Proteomes" id="UP000681027">
    <property type="component" value="Unassembled WGS sequence"/>
</dbReference>
<evidence type="ECO:0008006" key="3">
    <source>
        <dbReference type="Google" id="ProtNLM"/>
    </source>
</evidence>
<dbReference type="EMBL" id="JAGYPM010000001">
    <property type="protein sequence ID" value="MBS4189099.1"/>
    <property type="molecule type" value="Genomic_DNA"/>
</dbReference>
<comment type="caution">
    <text evidence="1">The sequence shown here is derived from an EMBL/GenBank/DDBJ whole genome shotgun (WGS) entry which is preliminary data.</text>
</comment>
<organism evidence="1 2">
    <name type="scientific">Cytobacillus citreus</name>
    <dbReference type="NCBI Taxonomy" id="2833586"/>
    <lineage>
        <taxon>Bacteria</taxon>
        <taxon>Bacillati</taxon>
        <taxon>Bacillota</taxon>
        <taxon>Bacilli</taxon>
        <taxon>Bacillales</taxon>
        <taxon>Bacillaceae</taxon>
        <taxon>Cytobacillus</taxon>
    </lineage>
</organism>
<keyword evidence="2" id="KW-1185">Reference proteome</keyword>
<accession>A0ABS5NMM5</accession>
<evidence type="ECO:0000313" key="2">
    <source>
        <dbReference type="Proteomes" id="UP000681027"/>
    </source>
</evidence>